<dbReference type="UniPathway" id="UPA00219"/>
<feature type="domain" description="Glycosyl transferase family 51" evidence="26">
    <location>
        <begin position="110"/>
        <end position="287"/>
    </location>
</feature>
<evidence type="ECO:0000256" key="24">
    <source>
        <dbReference type="SAM" id="Phobius"/>
    </source>
</evidence>
<keyword evidence="7" id="KW-0645">Protease</keyword>
<dbReference type="InterPro" id="IPR023346">
    <property type="entry name" value="Lysozyme-like_dom_sf"/>
</dbReference>
<keyword evidence="6" id="KW-0121">Carboxypeptidase</keyword>
<protein>
    <recommendedName>
        <fullName evidence="4">Penicillin-binding protein 1A</fullName>
        <ecNumber evidence="21">2.4.99.28</ecNumber>
        <ecNumber evidence="3">3.4.16.4</ecNumber>
    </recommendedName>
</protein>
<keyword evidence="13" id="KW-0735">Signal-anchor</keyword>
<dbReference type="GO" id="GO:0009002">
    <property type="term" value="F:serine-type D-Ala-D-Ala carboxypeptidase activity"/>
    <property type="evidence" value="ECO:0007669"/>
    <property type="project" value="UniProtKB-EC"/>
</dbReference>
<dbReference type="EC" id="2.4.99.28" evidence="21"/>
<keyword evidence="16 24" id="KW-0472">Membrane</keyword>
<dbReference type="Pfam" id="PF00912">
    <property type="entry name" value="Transgly"/>
    <property type="match status" value="1"/>
</dbReference>
<evidence type="ECO:0000256" key="23">
    <source>
        <dbReference type="SAM" id="MobiDB-lite"/>
    </source>
</evidence>
<keyword evidence="12" id="KW-0133">Cell shape</keyword>
<evidence type="ECO:0000313" key="27">
    <source>
        <dbReference type="EMBL" id="EMZ19878.1"/>
    </source>
</evidence>
<comment type="catalytic activity">
    <reaction evidence="22">
        <text>[GlcNAc-(1-&gt;4)-Mur2Ac(oyl-L-Ala-gamma-D-Glu-L-Lys-D-Ala-D-Ala)](n)-di-trans,octa-cis-undecaprenyl diphosphate + beta-D-GlcNAc-(1-&gt;4)-Mur2Ac(oyl-L-Ala-gamma-D-Glu-L-Lys-D-Ala-D-Ala)-di-trans,octa-cis-undecaprenyl diphosphate = [GlcNAc-(1-&gt;4)-Mur2Ac(oyl-L-Ala-gamma-D-Glu-L-Lys-D-Ala-D-Ala)](n+1)-di-trans,octa-cis-undecaprenyl diphosphate + di-trans,octa-cis-undecaprenyl diphosphate + H(+)</text>
        <dbReference type="Rhea" id="RHEA:23708"/>
        <dbReference type="Rhea" id="RHEA-COMP:9602"/>
        <dbReference type="Rhea" id="RHEA-COMP:9603"/>
        <dbReference type="ChEBI" id="CHEBI:15378"/>
        <dbReference type="ChEBI" id="CHEBI:58405"/>
        <dbReference type="ChEBI" id="CHEBI:60033"/>
        <dbReference type="ChEBI" id="CHEBI:78435"/>
        <dbReference type="EC" id="2.4.99.28"/>
    </reaction>
</comment>
<dbReference type="SUPFAM" id="SSF53955">
    <property type="entry name" value="Lysozyme-like"/>
    <property type="match status" value="1"/>
</dbReference>
<keyword evidence="9" id="KW-0808">Transferase</keyword>
<evidence type="ECO:0000256" key="2">
    <source>
        <dbReference type="ARBA" id="ARBA00004401"/>
    </source>
</evidence>
<keyword evidence="18" id="KW-0511">Multifunctional enzyme</keyword>
<evidence type="ECO:0000256" key="18">
    <source>
        <dbReference type="ARBA" id="ARBA00023268"/>
    </source>
</evidence>
<organism evidence="27 28">
    <name type="scientific">Eubacterium plexicaudatum ASF492</name>
    <dbReference type="NCBI Taxonomy" id="1235802"/>
    <lineage>
        <taxon>Bacteria</taxon>
        <taxon>Bacillati</taxon>
        <taxon>Bacillota</taxon>
        <taxon>Clostridia</taxon>
        <taxon>Eubacteriales</taxon>
        <taxon>Eubacteriaceae</taxon>
        <taxon>Eubacterium</taxon>
    </lineage>
</organism>
<dbReference type="OrthoDB" id="9766909at2"/>
<evidence type="ECO:0000256" key="21">
    <source>
        <dbReference type="ARBA" id="ARBA00044770"/>
    </source>
</evidence>
<dbReference type="SUPFAM" id="SSF56601">
    <property type="entry name" value="beta-lactamase/transpeptidase-like"/>
    <property type="match status" value="1"/>
</dbReference>
<evidence type="ECO:0000256" key="19">
    <source>
        <dbReference type="ARBA" id="ARBA00023316"/>
    </source>
</evidence>
<evidence type="ECO:0000256" key="7">
    <source>
        <dbReference type="ARBA" id="ARBA00022670"/>
    </source>
</evidence>
<gene>
    <name evidence="27" type="ORF">C823_05352</name>
</gene>
<feature type="compositionally biased region" description="Basic residues" evidence="23">
    <location>
        <begin position="1"/>
        <end position="11"/>
    </location>
</feature>
<dbReference type="GO" id="GO:0006508">
    <property type="term" value="P:proteolysis"/>
    <property type="evidence" value="ECO:0007669"/>
    <property type="project" value="UniProtKB-KW"/>
</dbReference>
<evidence type="ECO:0000256" key="20">
    <source>
        <dbReference type="ARBA" id="ARBA00034000"/>
    </source>
</evidence>
<evidence type="ECO:0000256" key="15">
    <source>
        <dbReference type="ARBA" id="ARBA00022989"/>
    </source>
</evidence>
<evidence type="ECO:0000256" key="13">
    <source>
        <dbReference type="ARBA" id="ARBA00022968"/>
    </source>
</evidence>
<dbReference type="STRING" id="1235802.C823_05352"/>
<dbReference type="PANTHER" id="PTHR32282:SF11">
    <property type="entry name" value="PENICILLIN-BINDING PROTEIN 1B"/>
    <property type="match status" value="1"/>
</dbReference>
<keyword evidence="19" id="KW-0961">Cell wall biogenesis/degradation</keyword>
<evidence type="ECO:0000256" key="9">
    <source>
        <dbReference type="ARBA" id="ARBA00022679"/>
    </source>
</evidence>
<dbReference type="GO" id="GO:0008658">
    <property type="term" value="F:penicillin binding"/>
    <property type="evidence" value="ECO:0007669"/>
    <property type="project" value="InterPro"/>
</dbReference>
<keyword evidence="14" id="KW-0573">Peptidoglycan synthesis</keyword>
<dbReference type="InterPro" id="IPR036950">
    <property type="entry name" value="PBP_transglycosylase"/>
</dbReference>
<evidence type="ECO:0000256" key="3">
    <source>
        <dbReference type="ARBA" id="ARBA00012448"/>
    </source>
</evidence>
<dbReference type="GO" id="GO:0005886">
    <property type="term" value="C:plasma membrane"/>
    <property type="evidence" value="ECO:0007669"/>
    <property type="project" value="UniProtKB-SubCell"/>
</dbReference>
<dbReference type="HOGENOM" id="CLU_006354_2_2_9"/>
<name>N2A0E1_9FIRM</name>
<dbReference type="GO" id="GO:0046677">
    <property type="term" value="P:response to antibiotic"/>
    <property type="evidence" value="ECO:0007669"/>
    <property type="project" value="UniProtKB-KW"/>
</dbReference>
<dbReference type="InterPro" id="IPR050396">
    <property type="entry name" value="Glycosyltr_51/Transpeptidase"/>
</dbReference>
<accession>N2A0E1</accession>
<evidence type="ECO:0000256" key="16">
    <source>
        <dbReference type="ARBA" id="ARBA00023136"/>
    </source>
</evidence>
<evidence type="ECO:0000256" key="22">
    <source>
        <dbReference type="ARBA" id="ARBA00049902"/>
    </source>
</evidence>
<evidence type="ECO:0000256" key="1">
    <source>
        <dbReference type="ARBA" id="ARBA00002624"/>
    </source>
</evidence>
<dbReference type="Gene3D" id="1.10.3810.10">
    <property type="entry name" value="Biosynthetic peptidoglycan transglycosylase-like"/>
    <property type="match status" value="1"/>
</dbReference>
<evidence type="ECO:0000256" key="8">
    <source>
        <dbReference type="ARBA" id="ARBA00022676"/>
    </source>
</evidence>
<dbReference type="InterPro" id="IPR001264">
    <property type="entry name" value="Glyco_trans_51"/>
</dbReference>
<keyword evidence="11" id="KW-0378">Hydrolase</keyword>
<evidence type="ECO:0000256" key="10">
    <source>
        <dbReference type="ARBA" id="ARBA00022692"/>
    </source>
</evidence>
<keyword evidence="28" id="KW-1185">Reference proteome</keyword>
<evidence type="ECO:0000313" key="28">
    <source>
        <dbReference type="Proteomes" id="UP000012589"/>
    </source>
</evidence>
<dbReference type="GO" id="GO:0009252">
    <property type="term" value="P:peptidoglycan biosynthetic process"/>
    <property type="evidence" value="ECO:0007669"/>
    <property type="project" value="UniProtKB-UniPathway"/>
</dbReference>
<reference evidence="27 28" key="1">
    <citation type="journal article" date="2014" name="Genome Announc.">
        <title>Draft genome sequences of the altered schaedler flora, a defined bacterial community from gnotobiotic mice.</title>
        <authorList>
            <person name="Wannemuehler M.J."/>
            <person name="Overstreet A.M."/>
            <person name="Ward D.V."/>
            <person name="Phillips G.J."/>
        </authorList>
    </citation>
    <scope>NUCLEOTIDE SEQUENCE [LARGE SCALE GENOMIC DNA]</scope>
    <source>
        <strain evidence="27 28">ASF492</strain>
    </source>
</reference>
<evidence type="ECO:0000256" key="12">
    <source>
        <dbReference type="ARBA" id="ARBA00022960"/>
    </source>
</evidence>
<evidence type="ECO:0000256" key="14">
    <source>
        <dbReference type="ARBA" id="ARBA00022984"/>
    </source>
</evidence>
<dbReference type="AlphaFoldDB" id="N2A0E1"/>
<dbReference type="InterPro" id="IPR012338">
    <property type="entry name" value="Beta-lactam/transpept-like"/>
</dbReference>
<dbReference type="PATRIC" id="fig|1235802.3.peg.5645"/>
<dbReference type="GO" id="GO:0071555">
    <property type="term" value="P:cell wall organization"/>
    <property type="evidence" value="ECO:0007669"/>
    <property type="project" value="UniProtKB-KW"/>
</dbReference>
<dbReference type="Proteomes" id="UP000012589">
    <property type="component" value="Unassembled WGS sequence"/>
</dbReference>
<evidence type="ECO:0000259" key="25">
    <source>
        <dbReference type="Pfam" id="PF00905"/>
    </source>
</evidence>
<dbReference type="EMBL" id="AQFT01000158">
    <property type="protein sequence ID" value="EMZ19878.1"/>
    <property type="molecule type" value="Genomic_DNA"/>
</dbReference>
<keyword evidence="8" id="KW-0328">Glycosyltransferase</keyword>
<feature type="region of interest" description="Disordered" evidence="23">
    <location>
        <begin position="1"/>
        <end position="22"/>
    </location>
</feature>
<comment type="catalytic activity">
    <reaction evidence="20">
        <text>Preferential cleavage: (Ac)2-L-Lys-D-Ala-|-D-Ala. Also transpeptidation of peptidyl-alanyl moieties that are N-acyl substituents of D-alanine.</text>
        <dbReference type="EC" id="3.4.16.4"/>
    </reaction>
</comment>
<comment type="subcellular location">
    <subcellularLocation>
        <location evidence="2">Cell membrane</location>
        <topology evidence="2">Single-pass type II membrane protein</topology>
    </subcellularLocation>
</comment>
<feature type="domain" description="Penicillin-binding protein transpeptidase" evidence="25">
    <location>
        <begin position="411"/>
        <end position="684"/>
    </location>
</feature>
<keyword evidence="15 24" id="KW-1133">Transmembrane helix</keyword>
<keyword evidence="10 24" id="KW-0812">Transmembrane</keyword>
<dbReference type="Gene3D" id="3.40.710.10">
    <property type="entry name" value="DD-peptidase/beta-lactamase superfamily"/>
    <property type="match status" value="1"/>
</dbReference>
<dbReference type="eggNOG" id="COG0744">
    <property type="taxonomic scope" value="Bacteria"/>
</dbReference>
<dbReference type="PANTHER" id="PTHR32282">
    <property type="entry name" value="BINDING PROTEIN TRANSPEPTIDASE, PUTATIVE-RELATED"/>
    <property type="match status" value="1"/>
</dbReference>
<evidence type="ECO:0000256" key="4">
    <source>
        <dbReference type="ARBA" id="ARBA00018638"/>
    </source>
</evidence>
<dbReference type="InterPro" id="IPR001460">
    <property type="entry name" value="PCN-bd_Tpept"/>
</dbReference>
<proteinExistence type="predicted"/>
<dbReference type="GO" id="GO:0008360">
    <property type="term" value="P:regulation of cell shape"/>
    <property type="evidence" value="ECO:0007669"/>
    <property type="project" value="UniProtKB-KW"/>
</dbReference>
<sequence>MGKNKKEKQKRQSAMGQVRKAHQKLGGSNGKYVLQLMGAFYRDFFYYVWHIIKWMVLTGLILTAVVSVVLFVRYGDDYRSFEKEADEIVENSRAEDFRMDEITYLYGADGTQIAELSSGNGKSSYLKYKEIPKHAVNAFIAIEDRSYWRNIGIDMKGIIRVALDFVMSRGDNMAGASTITQQLSRTVYLTRDRSIIRKIKEMMVSIRLTRKYSKQEIMEFYINTACFSNGIYGLEAAAKAFFGKSAAQLSLSQIAYLCAIPNRPEYFNPYKHPKRAVERRDKILKDMYDEGYVSKSAYMEACQEKIKISRQVSEFNNYETTYAIYCAVEYLMKLHGFEFRYHFKDEADYKAYQESYESAYNLEKTNLYAKGYTITTSLRSDAQAALQQALDNNLAFATQTNPETNVYELQGAVTAIDNMTGKVIALVGGRSQENLNNVYGLNRAYQSYRQPGSAFKPLAVYTPALMFGYTPETTVYDIDVKTAQKPGVDISGLSGAAMPLRNAVEQSKNGVAYSVFYDIKPSYGLDFITDMKFDKIVPQDYTLSAALGGLTYGATTVQMAGGYCTLVNQGEYRDPSCLVSLKDSNGKELYQEEEPKRVYDAQASSTMLDILKGVLTNGTARSMKWSESSALPAAGKTGTTNGSKDGWFCGVTPYYTVSVWVGYDTPKTLDNLYGATYPAGIWKDAMLYLTQGTGIIDFN</sequence>
<feature type="transmembrane region" description="Helical" evidence="24">
    <location>
        <begin position="44"/>
        <end position="72"/>
    </location>
</feature>
<dbReference type="GO" id="GO:0030288">
    <property type="term" value="C:outer membrane-bounded periplasmic space"/>
    <property type="evidence" value="ECO:0007669"/>
    <property type="project" value="TreeGrafter"/>
</dbReference>
<evidence type="ECO:0000256" key="6">
    <source>
        <dbReference type="ARBA" id="ARBA00022645"/>
    </source>
</evidence>
<evidence type="ECO:0000259" key="26">
    <source>
        <dbReference type="Pfam" id="PF00912"/>
    </source>
</evidence>
<evidence type="ECO:0000256" key="5">
    <source>
        <dbReference type="ARBA" id="ARBA00022475"/>
    </source>
</evidence>
<evidence type="ECO:0000256" key="17">
    <source>
        <dbReference type="ARBA" id="ARBA00023251"/>
    </source>
</evidence>
<dbReference type="EC" id="3.4.16.4" evidence="3"/>
<dbReference type="GO" id="GO:0008955">
    <property type="term" value="F:peptidoglycan glycosyltransferase activity"/>
    <property type="evidence" value="ECO:0007669"/>
    <property type="project" value="UniProtKB-EC"/>
</dbReference>
<dbReference type="Pfam" id="PF00905">
    <property type="entry name" value="Transpeptidase"/>
    <property type="match status" value="1"/>
</dbReference>
<keyword evidence="5" id="KW-1003">Cell membrane</keyword>
<comment type="caution">
    <text evidence="27">The sequence shown here is derived from an EMBL/GenBank/DDBJ whole genome shotgun (WGS) entry which is preliminary data.</text>
</comment>
<keyword evidence="17" id="KW-0046">Antibiotic resistance</keyword>
<evidence type="ECO:0000256" key="11">
    <source>
        <dbReference type="ARBA" id="ARBA00022801"/>
    </source>
</evidence>
<comment type="function">
    <text evidence="1">Cell wall formation. Synthesis of cross-linked peptidoglycan from the lipid intermediates. The enzyme has a penicillin-insensitive transglycosylase N-terminal domain (formation of linear glycan strands) and a penicillin-sensitive transpeptidase C-terminal domain (cross-linking of the peptide subunits).</text>
</comment>